<protein>
    <submittedName>
        <fullName evidence="2">Purine-binding chemotaxis protein CheW</fullName>
    </submittedName>
</protein>
<dbReference type="InterPro" id="IPR036061">
    <property type="entry name" value="CheW-like_dom_sf"/>
</dbReference>
<dbReference type="Gene3D" id="2.40.50.180">
    <property type="entry name" value="CheA-289, Domain 4"/>
    <property type="match status" value="1"/>
</dbReference>
<evidence type="ECO:0000313" key="2">
    <source>
        <dbReference type="EMBL" id="MBO0350260.1"/>
    </source>
</evidence>
<dbReference type="Proteomes" id="UP000664844">
    <property type="component" value="Unassembled WGS sequence"/>
</dbReference>
<dbReference type="PANTHER" id="PTHR22617">
    <property type="entry name" value="CHEMOTAXIS SENSOR HISTIDINE KINASE-RELATED"/>
    <property type="match status" value="1"/>
</dbReference>
<comment type="caution">
    <text evidence="2">The sequence shown here is derived from an EMBL/GenBank/DDBJ whole genome shotgun (WGS) entry which is preliminary data.</text>
</comment>
<dbReference type="InterPro" id="IPR002545">
    <property type="entry name" value="CheW-lke_dom"/>
</dbReference>
<proteinExistence type="predicted"/>
<dbReference type="PANTHER" id="PTHR22617:SF23">
    <property type="entry name" value="CHEMOTAXIS PROTEIN CHEW"/>
    <property type="match status" value="1"/>
</dbReference>
<keyword evidence="3" id="KW-1185">Reference proteome</keyword>
<dbReference type="SUPFAM" id="SSF50341">
    <property type="entry name" value="CheW-like"/>
    <property type="match status" value="1"/>
</dbReference>
<gene>
    <name evidence="2" type="ORF">J0895_14295</name>
</gene>
<organism evidence="2 3">
    <name type="scientific">Phormidium pseudopriestleyi FRX01</name>
    <dbReference type="NCBI Taxonomy" id="1759528"/>
    <lineage>
        <taxon>Bacteria</taxon>
        <taxon>Bacillati</taxon>
        <taxon>Cyanobacteriota</taxon>
        <taxon>Cyanophyceae</taxon>
        <taxon>Oscillatoriophycideae</taxon>
        <taxon>Oscillatoriales</taxon>
        <taxon>Oscillatoriaceae</taxon>
        <taxon>Phormidium</taxon>
    </lineage>
</organism>
<dbReference type="Gene3D" id="2.30.30.40">
    <property type="entry name" value="SH3 Domains"/>
    <property type="match status" value="1"/>
</dbReference>
<dbReference type="InterPro" id="IPR039315">
    <property type="entry name" value="CheW"/>
</dbReference>
<feature type="domain" description="CheW-like" evidence="1">
    <location>
        <begin position="23"/>
        <end position="173"/>
    </location>
</feature>
<dbReference type="Pfam" id="PF01584">
    <property type="entry name" value="CheW"/>
    <property type="match status" value="1"/>
</dbReference>
<evidence type="ECO:0000313" key="3">
    <source>
        <dbReference type="Proteomes" id="UP000664844"/>
    </source>
</evidence>
<dbReference type="RefSeq" id="WP_207088746.1">
    <property type="nucleotide sequence ID" value="NZ_JAFLQW010000378.1"/>
</dbReference>
<sequence length="173" mass="18819">MAGKLTLSSGMNELTGSLNAGNLKQFLLFGQGESLFAVDLLSVREVLFLGQQPIAPVPNTRHFVLGLTNLRGEILAVADFGLFLRTEGVDSHSVHSRILILEAPDPRDGTVVMMRMGLAVSRVQGVISVQVDRIVSSMDVGEELAPFLRGLYDWQGRLVMILDVEAIAQSEGW</sequence>
<dbReference type="EMBL" id="JAFLQW010000378">
    <property type="protein sequence ID" value="MBO0350260.1"/>
    <property type="molecule type" value="Genomic_DNA"/>
</dbReference>
<dbReference type="SMART" id="SM00260">
    <property type="entry name" value="CheW"/>
    <property type="match status" value="1"/>
</dbReference>
<evidence type="ECO:0000259" key="1">
    <source>
        <dbReference type="PROSITE" id="PS50851"/>
    </source>
</evidence>
<dbReference type="PROSITE" id="PS50851">
    <property type="entry name" value="CHEW"/>
    <property type="match status" value="1"/>
</dbReference>
<reference evidence="2 3" key="1">
    <citation type="submission" date="2021-03" db="EMBL/GenBank/DDBJ databases">
        <title>Metabolic Capacity of the Antarctic Cyanobacterium Phormidium pseudopriestleyi that Sustains Oxygenic Photosynthesis in the Presence of Hydrogen Sulfide.</title>
        <authorList>
            <person name="Lumian J.E."/>
            <person name="Jungblut A.D."/>
            <person name="Dillon M.L."/>
            <person name="Hawes I."/>
            <person name="Doran P.T."/>
            <person name="Mackey T.J."/>
            <person name="Dick G.J."/>
            <person name="Grettenberger C.L."/>
            <person name="Sumner D.Y."/>
        </authorList>
    </citation>
    <scope>NUCLEOTIDE SEQUENCE [LARGE SCALE GENOMIC DNA]</scope>
    <source>
        <strain evidence="2 3">FRX01</strain>
    </source>
</reference>
<accession>A0ABS3FT13</accession>
<name>A0ABS3FT13_9CYAN</name>